<reference evidence="8" key="3">
    <citation type="submission" date="2015-06" db="UniProtKB">
        <authorList>
            <consortium name="EnsemblMetazoa"/>
        </authorList>
    </citation>
    <scope>IDENTIFICATION</scope>
</reference>
<dbReference type="GO" id="GO:0005737">
    <property type="term" value="C:cytoplasm"/>
    <property type="evidence" value="ECO:0007669"/>
    <property type="project" value="UniProtKB-SubCell"/>
</dbReference>
<keyword evidence="4" id="KW-0677">Repeat</keyword>
<dbReference type="EMBL" id="AMQN01000309">
    <property type="status" value="NOT_ANNOTATED_CDS"/>
    <property type="molecule type" value="Genomic_DNA"/>
</dbReference>
<dbReference type="SUPFAM" id="SSF48371">
    <property type="entry name" value="ARM repeat"/>
    <property type="match status" value="1"/>
</dbReference>
<organism evidence="7">
    <name type="scientific">Capitella teleta</name>
    <name type="common">Polychaete worm</name>
    <dbReference type="NCBI Taxonomy" id="283909"/>
    <lineage>
        <taxon>Eukaryota</taxon>
        <taxon>Metazoa</taxon>
        <taxon>Spiralia</taxon>
        <taxon>Lophotrochozoa</taxon>
        <taxon>Annelida</taxon>
        <taxon>Polychaeta</taxon>
        <taxon>Sedentaria</taxon>
        <taxon>Scolecida</taxon>
        <taxon>Capitellidae</taxon>
        <taxon>Capitella</taxon>
    </lineage>
</organism>
<evidence type="ECO:0000256" key="5">
    <source>
        <dbReference type="ARBA" id="ARBA00022927"/>
    </source>
</evidence>
<dbReference type="InterPro" id="IPR016024">
    <property type="entry name" value="ARM-type_fold"/>
</dbReference>
<dbReference type="Gene3D" id="1.25.10.10">
    <property type="entry name" value="Leucine-rich Repeat Variant"/>
    <property type="match status" value="2"/>
</dbReference>
<keyword evidence="3" id="KW-0963">Cytoplasm</keyword>
<evidence type="ECO:0000256" key="2">
    <source>
        <dbReference type="ARBA" id="ARBA00022448"/>
    </source>
</evidence>
<keyword evidence="2" id="KW-0813">Transport</keyword>
<dbReference type="GO" id="GO:0006606">
    <property type="term" value="P:protein import into nucleus"/>
    <property type="evidence" value="ECO:0007669"/>
    <property type="project" value="InterPro"/>
</dbReference>
<dbReference type="HOGENOM" id="CLU_020288_0_0_1"/>
<dbReference type="PANTHER" id="PTHR10527">
    <property type="entry name" value="IMPORTIN BETA"/>
    <property type="match status" value="1"/>
</dbReference>
<evidence type="ECO:0000313" key="9">
    <source>
        <dbReference type="Proteomes" id="UP000014760"/>
    </source>
</evidence>
<protein>
    <recommendedName>
        <fullName evidence="6">Dynein axonemal assembly factor 5 TPR repeats domain-containing protein</fullName>
    </recommendedName>
</protein>
<evidence type="ECO:0000313" key="8">
    <source>
        <dbReference type="EnsemblMetazoa" id="CapteP227957"/>
    </source>
</evidence>
<evidence type="ECO:0000256" key="3">
    <source>
        <dbReference type="ARBA" id="ARBA00022490"/>
    </source>
</evidence>
<dbReference type="EMBL" id="KB309537">
    <property type="protein sequence ID" value="ELT94113.1"/>
    <property type="molecule type" value="Genomic_DNA"/>
</dbReference>
<gene>
    <name evidence="7" type="ORF">CAPTEDRAFT_227957</name>
</gene>
<dbReference type="InterPro" id="IPR040122">
    <property type="entry name" value="Importin_beta"/>
</dbReference>
<evidence type="ECO:0000256" key="1">
    <source>
        <dbReference type="ARBA" id="ARBA00004496"/>
    </source>
</evidence>
<reference evidence="9" key="1">
    <citation type="submission" date="2012-12" db="EMBL/GenBank/DDBJ databases">
        <authorList>
            <person name="Hellsten U."/>
            <person name="Grimwood J."/>
            <person name="Chapman J.A."/>
            <person name="Shapiro H."/>
            <person name="Aerts A."/>
            <person name="Otillar R.P."/>
            <person name="Terry A.Y."/>
            <person name="Boore J.L."/>
            <person name="Simakov O."/>
            <person name="Marletaz F."/>
            <person name="Cho S.-J."/>
            <person name="Edsinger-Gonzales E."/>
            <person name="Havlak P."/>
            <person name="Kuo D.-H."/>
            <person name="Larsson T."/>
            <person name="Lv J."/>
            <person name="Arendt D."/>
            <person name="Savage R."/>
            <person name="Osoegawa K."/>
            <person name="de Jong P."/>
            <person name="Lindberg D.R."/>
            <person name="Seaver E.C."/>
            <person name="Weisblat D.A."/>
            <person name="Putnam N.H."/>
            <person name="Grigoriev I.V."/>
            <person name="Rokhsar D.S."/>
        </authorList>
    </citation>
    <scope>NUCLEOTIDE SEQUENCE</scope>
    <source>
        <strain evidence="9">I ESC-2004</strain>
    </source>
</reference>
<feature type="domain" description="Dynein axonemal assembly factor 5 TPR repeats" evidence="6">
    <location>
        <begin position="279"/>
        <end position="469"/>
    </location>
</feature>
<accession>R7TJV4</accession>
<evidence type="ECO:0000313" key="7">
    <source>
        <dbReference type="EMBL" id="ELT94113.1"/>
    </source>
</evidence>
<dbReference type="OrthoDB" id="414039at2759"/>
<evidence type="ECO:0000259" key="6">
    <source>
        <dbReference type="Pfam" id="PF25757"/>
    </source>
</evidence>
<dbReference type="AlphaFoldDB" id="R7TJV4"/>
<evidence type="ECO:0000256" key="4">
    <source>
        <dbReference type="ARBA" id="ARBA00022737"/>
    </source>
</evidence>
<keyword evidence="5" id="KW-0653">Protein transport</keyword>
<dbReference type="Proteomes" id="UP000014760">
    <property type="component" value="Unassembled WGS sequence"/>
</dbReference>
<dbReference type="InterPro" id="IPR011989">
    <property type="entry name" value="ARM-like"/>
</dbReference>
<dbReference type="EnsemblMetazoa" id="CapteT227957">
    <property type="protein sequence ID" value="CapteP227957"/>
    <property type="gene ID" value="CapteG227957"/>
</dbReference>
<keyword evidence="9" id="KW-1185">Reference proteome</keyword>
<comment type="subcellular location">
    <subcellularLocation>
        <location evidence="1">Cytoplasm</location>
    </subcellularLocation>
</comment>
<dbReference type="OMA" id="SCDNALT"/>
<proteinExistence type="predicted"/>
<dbReference type="Pfam" id="PF25757">
    <property type="entry name" value="TPR_DNAAF5"/>
    <property type="match status" value="1"/>
</dbReference>
<reference evidence="7 9" key="2">
    <citation type="journal article" date="2013" name="Nature">
        <title>Insights into bilaterian evolution from three spiralian genomes.</title>
        <authorList>
            <person name="Simakov O."/>
            <person name="Marletaz F."/>
            <person name="Cho S.J."/>
            <person name="Edsinger-Gonzales E."/>
            <person name="Havlak P."/>
            <person name="Hellsten U."/>
            <person name="Kuo D.H."/>
            <person name="Larsson T."/>
            <person name="Lv J."/>
            <person name="Arendt D."/>
            <person name="Savage R."/>
            <person name="Osoegawa K."/>
            <person name="de Jong P."/>
            <person name="Grimwood J."/>
            <person name="Chapman J.A."/>
            <person name="Shapiro H."/>
            <person name="Aerts A."/>
            <person name="Otillar R.P."/>
            <person name="Terry A.Y."/>
            <person name="Boore J.L."/>
            <person name="Grigoriev I.V."/>
            <person name="Lindberg D.R."/>
            <person name="Seaver E.C."/>
            <person name="Weisblat D.A."/>
            <person name="Putnam N.H."/>
            <person name="Rokhsar D.S."/>
        </authorList>
    </citation>
    <scope>NUCLEOTIDE SEQUENCE</scope>
    <source>
        <strain evidence="7 9">I ESC-2004</strain>
    </source>
</reference>
<sequence>MAANVIELLTSSAKIDRDRGVNELQKCLKAGNGDESRSFEAAVQNWLSDKEAPWETKHGALLATKALLEVIDGRPQCSDEFVRLAEQGAMLLLEYTESRVRLAAGEVIGELCRRNGPEVYVSIKDRLIEGVQCNLERKPLTDAELQEQQGADKLIEKLSSGPTDRKVSSDQLTDELHVNLILIHQQRRNSADAEQIFHDTAGWKSLETWMKCLQCAINGCGRKFDPHIDQDLLELVFQTLNHTNRFVRETGYYVCGALVGCNASSEEEVSPNENSVYRHGDLFAQQLAKGLADNWSQVRLASSAAAREFLMGLPNDGPRQKFFPILIPPLCLNRYYVAEGVRIYNQKTWAQLTEGRGKEFVEMYIKEVVTFYVAQSEADNHAVREAACACIAELGSKIDQDVVRPWVAKLLDALLVCFKDQSWPVRDAACVACGNFVSCFPEECRSSMDTLYVLFYENLEDNIPSVRQGAAIALVNVVRAYGNEAMERVVKKCQEGLEGVAHQPDTSEKYANLDKAPATYGVVKRMRDNDMDLHTDKQMYSCGSLAPKMHRGGTRSGGCMDHQFRRPSEPWELGEGCVNVVAELSRVPEASSAVNKLIPQLAKAASHRHYTHHINFLESVCKVLIIIAKGVGKRAFKMHLELFLDDIFYSLSCDNPLTSTAASQCLSQLSTFLGANILRGRIEQFNPRYLQQLPVGPPM</sequence>
<name>R7TJV4_CAPTE</name>
<dbReference type="InterPro" id="IPR057978">
    <property type="entry name" value="TPR_DAAF5"/>
</dbReference>